<proteinExistence type="predicted"/>
<reference evidence="1" key="1">
    <citation type="submission" date="2018-05" db="EMBL/GenBank/DDBJ databases">
        <authorList>
            <person name="Lanie J.A."/>
            <person name="Ng W.-L."/>
            <person name="Kazmierczak K.M."/>
            <person name="Andrzejewski T.M."/>
            <person name="Davidsen T.M."/>
            <person name="Wayne K.J."/>
            <person name="Tettelin H."/>
            <person name="Glass J.I."/>
            <person name="Rusch D."/>
            <person name="Podicherti R."/>
            <person name="Tsui H.-C.T."/>
            <person name="Winkler M.E."/>
        </authorList>
    </citation>
    <scope>NUCLEOTIDE SEQUENCE</scope>
</reference>
<gene>
    <name evidence="1" type="ORF">METZ01_LOCUS78163</name>
</gene>
<dbReference type="AlphaFoldDB" id="A0A381UAZ5"/>
<sequence length="44" mass="4944">MRSQFLTIFVFTISLLPTGLKGGNLGIYTSKSWVNHRQYSNPIG</sequence>
<evidence type="ECO:0000313" key="1">
    <source>
        <dbReference type="EMBL" id="SVA25309.1"/>
    </source>
</evidence>
<organism evidence="1">
    <name type="scientific">marine metagenome</name>
    <dbReference type="NCBI Taxonomy" id="408172"/>
    <lineage>
        <taxon>unclassified sequences</taxon>
        <taxon>metagenomes</taxon>
        <taxon>ecological metagenomes</taxon>
    </lineage>
</organism>
<accession>A0A381UAZ5</accession>
<protein>
    <submittedName>
        <fullName evidence="1">Uncharacterized protein</fullName>
    </submittedName>
</protein>
<dbReference type="EMBL" id="UINC01006074">
    <property type="protein sequence ID" value="SVA25309.1"/>
    <property type="molecule type" value="Genomic_DNA"/>
</dbReference>
<feature type="non-terminal residue" evidence="1">
    <location>
        <position position="44"/>
    </location>
</feature>
<name>A0A381UAZ5_9ZZZZ</name>